<dbReference type="GO" id="GO:0008801">
    <property type="term" value="F:beta-phosphoglucomutase activity"/>
    <property type="evidence" value="ECO:0007669"/>
    <property type="project" value="UniProtKB-EC"/>
</dbReference>
<feature type="binding site" evidence="13">
    <location>
        <position position="145"/>
    </location>
    <ligand>
        <name>substrate</name>
    </ligand>
</feature>
<evidence type="ECO:0000256" key="6">
    <source>
        <dbReference type="ARBA" id="ARBA00022842"/>
    </source>
</evidence>
<organism evidence="16 17">
    <name type="scientific">Paenibacillus kribbensis</name>
    <dbReference type="NCBI Taxonomy" id="172713"/>
    <lineage>
        <taxon>Bacteria</taxon>
        <taxon>Bacillati</taxon>
        <taxon>Bacillota</taxon>
        <taxon>Bacilli</taxon>
        <taxon>Bacillales</taxon>
        <taxon>Paenibacillaceae</taxon>
        <taxon>Paenibacillus</taxon>
    </lineage>
</organism>
<feature type="binding site" evidence="13">
    <location>
        <begin position="7"/>
        <end position="9"/>
    </location>
    <ligand>
        <name>substrate</name>
    </ligand>
</feature>
<dbReference type="InterPro" id="IPR051600">
    <property type="entry name" value="Beta-PGM-like"/>
</dbReference>
<evidence type="ECO:0000256" key="12">
    <source>
        <dbReference type="PIRSR" id="PIRSR610972-1"/>
    </source>
</evidence>
<keyword evidence="6 14" id="KW-0460">Magnesium</keyword>
<dbReference type="SUPFAM" id="SSF56784">
    <property type="entry name" value="HAD-like"/>
    <property type="match status" value="1"/>
</dbReference>
<feature type="binding site" evidence="14">
    <location>
        <position position="7"/>
    </location>
    <ligand>
        <name>Mg(2+)</name>
        <dbReference type="ChEBI" id="CHEBI:18420"/>
    </ligand>
</feature>
<dbReference type="RefSeq" id="WP_094156672.1">
    <property type="nucleotide sequence ID" value="NZ_CP020028.1"/>
</dbReference>
<dbReference type="InterPro" id="IPR036412">
    <property type="entry name" value="HAD-like_sf"/>
</dbReference>
<keyword evidence="5 14" id="KW-0479">Metal-binding</keyword>
<evidence type="ECO:0000256" key="5">
    <source>
        <dbReference type="ARBA" id="ARBA00022723"/>
    </source>
</evidence>
<dbReference type="InterPro" id="IPR006439">
    <property type="entry name" value="HAD-SF_hydro_IA"/>
</dbReference>
<dbReference type="FunFam" id="1.10.150.240:FF:000010">
    <property type="entry name" value="Beta-phosphoglucomutase"/>
    <property type="match status" value="1"/>
</dbReference>
<keyword evidence="3" id="KW-0963">Cytoplasm</keyword>
<name>A0A222WSB3_9BACL</name>
<comment type="subcellular location">
    <subcellularLocation>
        <location evidence="1">Cytoplasm</location>
    </subcellularLocation>
</comment>
<dbReference type="KEGG" id="pkb:B4V02_23780"/>
<evidence type="ECO:0000313" key="17">
    <source>
        <dbReference type="Proteomes" id="UP000214666"/>
    </source>
</evidence>
<dbReference type="CDD" id="cd02598">
    <property type="entry name" value="HAD_BPGM"/>
    <property type="match status" value="1"/>
</dbReference>
<feature type="binding site" evidence="13">
    <location>
        <position position="23"/>
    </location>
    <ligand>
        <name>substrate</name>
    </ligand>
</feature>
<dbReference type="Proteomes" id="UP000214666">
    <property type="component" value="Chromosome"/>
</dbReference>
<dbReference type="EMBL" id="CP020028">
    <property type="protein sequence ID" value="ASR49489.1"/>
    <property type="molecule type" value="Genomic_DNA"/>
</dbReference>
<dbReference type="EC" id="5.4.2.6" evidence="10"/>
<keyword evidence="4" id="KW-0597">Phosphoprotein</keyword>
<feature type="binding site" evidence="13">
    <location>
        <position position="50"/>
    </location>
    <ligand>
        <name>substrate</name>
    </ligand>
</feature>
<gene>
    <name evidence="16" type="ORF">B4V02_23780</name>
</gene>
<dbReference type="SFLD" id="SFLDF00046">
    <property type="entry name" value="beta-phosphoglucomutase"/>
    <property type="match status" value="1"/>
</dbReference>
<comment type="cofactor">
    <cofactor evidence="14">
        <name>Mg(2+)</name>
        <dbReference type="ChEBI" id="CHEBI:18420"/>
    </cofactor>
    <text evidence="14">Binds 2 magnesium ions per subunit.</text>
</comment>
<accession>A0A222WSB3</accession>
<dbReference type="SFLD" id="SFLDG01135">
    <property type="entry name" value="C1.5.6:_HAD__Beta-PGM__Phospha"/>
    <property type="match status" value="1"/>
</dbReference>
<evidence type="ECO:0000256" key="2">
    <source>
        <dbReference type="ARBA" id="ARBA00006171"/>
    </source>
</evidence>
<feature type="binding site" evidence="13">
    <location>
        <begin position="114"/>
        <end position="118"/>
    </location>
    <ligand>
        <name>substrate</name>
    </ligand>
</feature>
<dbReference type="InterPro" id="IPR023198">
    <property type="entry name" value="PGP-like_dom2"/>
</dbReference>
<feature type="active site" description="Proton donor/acceptor" evidence="12">
    <location>
        <position position="9"/>
    </location>
</feature>
<dbReference type="InterPro" id="IPR010972">
    <property type="entry name" value="Beta-PGM"/>
</dbReference>
<comment type="catalytic activity">
    <reaction evidence="9">
        <text>beta-D-glucose 1-phosphate = beta-D-glucose 6-phosphate</text>
        <dbReference type="Rhea" id="RHEA:20113"/>
        <dbReference type="ChEBI" id="CHEBI:57684"/>
        <dbReference type="ChEBI" id="CHEBI:58247"/>
        <dbReference type="EC" id="5.4.2.6"/>
    </reaction>
</comment>
<dbReference type="SFLD" id="SFLDG01129">
    <property type="entry name" value="C1.5:_HAD__Beta-PGM__Phosphata"/>
    <property type="match status" value="1"/>
</dbReference>
<dbReference type="Gene3D" id="1.10.150.240">
    <property type="entry name" value="Putative phosphatase, domain 2"/>
    <property type="match status" value="1"/>
</dbReference>
<sequence length="225" mass="24074">MKAVIFDLDGVITDTAEYHFQAWGSLAAALGIPFDREFNEQLKGISRTESLDKILARGNLSEAYTDEDKQELATRKNAEYQRLISAVTPSDVLPGIKSLLTELHDAGIGIALASASKNAAFILDRLELTRYFDSVVDVTAIRHGKPDPEIFLTGAANLGVQPADCVGIEDAQAGIQAIKGAGMFAVGVGTPSQMQGADIVVASTAELSLSMLEEHFCEFTKRGSL</sequence>
<dbReference type="GO" id="GO:0000287">
    <property type="term" value="F:magnesium ion binding"/>
    <property type="evidence" value="ECO:0007669"/>
    <property type="project" value="InterPro"/>
</dbReference>
<feature type="binding site" evidence="14">
    <location>
        <position position="170"/>
    </location>
    <ligand>
        <name>Mg(2+)</name>
        <dbReference type="ChEBI" id="CHEBI:18420"/>
    </ligand>
</feature>
<dbReference type="PANTHER" id="PTHR46193">
    <property type="entry name" value="6-PHOSPHOGLUCONATE PHOSPHATASE"/>
    <property type="match status" value="1"/>
</dbReference>
<evidence type="ECO:0000256" key="8">
    <source>
        <dbReference type="ARBA" id="ARBA00023277"/>
    </source>
</evidence>
<protein>
    <recommendedName>
        <fullName evidence="11">Beta-phosphoglucomutase</fullName>
        <ecNumber evidence="10">5.4.2.6</ecNumber>
    </recommendedName>
</protein>
<dbReference type="NCBIfam" id="TIGR01509">
    <property type="entry name" value="HAD-SF-IA-v3"/>
    <property type="match status" value="1"/>
</dbReference>
<keyword evidence="8" id="KW-0119">Carbohydrate metabolism</keyword>
<feature type="site" description="Important for catalytic activity and assists the phosphoryl transfer reaction to Asp8 by balancing charge and orienting the reacting groups" evidence="15">
    <location>
        <position position="145"/>
    </location>
</feature>
<dbReference type="InterPro" id="IPR023214">
    <property type="entry name" value="HAD_sf"/>
</dbReference>
<evidence type="ECO:0000313" key="16">
    <source>
        <dbReference type="EMBL" id="ASR49489.1"/>
    </source>
</evidence>
<evidence type="ECO:0000256" key="13">
    <source>
        <dbReference type="PIRSR" id="PIRSR610972-2"/>
    </source>
</evidence>
<dbReference type="Gene3D" id="3.40.50.1000">
    <property type="entry name" value="HAD superfamily/HAD-like"/>
    <property type="match status" value="1"/>
</dbReference>
<dbReference type="OrthoDB" id="9797743at2"/>
<feature type="binding site" evidence="13">
    <location>
        <position position="76"/>
    </location>
    <ligand>
        <name>substrate</name>
    </ligand>
</feature>
<feature type="site" description="Important for catalytic activity and assists the phosphoryl transfer reaction to Asp8 by balancing charge and orienting the reacting groups" evidence="15">
    <location>
        <position position="114"/>
    </location>
</feature>
<feature type="active site" description="Nucleophile" evidence="12">
    <location>
        <position position="7"/>
    </location>
</feature>
<dbReference type="PANTHER" id="PTHR46193:SF18">
    <property type="entry name" value="HEXITOL PHOSPHATASE B"/>
    <property type="match status" value="1"/>
</dbReference>
<dbReference type="GO" id="GO:0005737">
    <property type="term" value="C:cytoplasm"/>
    <property type="evidence" value="ECO:0007669"/>
    <property type="project" value="UniProtKB-SubCell"/>
</dbReference>
<evidence type="ECO:0000256" key="4">
    <source>
        <dbReference type="ARBA" id="ARBA00022553"/>
    </source>
</evidence>
<reference evidence="16 17" key="1">
    <citation type="submission" date="2017-03" db="EMBL/GenBank/DDBJ databases">
        <title>Complete genome sequence of Paenibacillus Kribbensis producing bioflocculants.</title>
        <authorList>
            <person name="Lee H.-G."/>
            <person name="Oh H.-M."/>
        </authorList>
    </citation>
    <scope>NUCLEOTIDE SEQUENCE [LARGE SCALE GENOMIC DNA]</scope>
    <source>
        <strain evidence="16 17">AM49</strain>
    </source>
</reference>
<feature type="binding site" evidence="14">
    <location>
        <position position="9"/>
    </location>
    <ligand>
        <name>Mg(2+)</name>
        <dbReference type="ChEBI" id="CHEBI:18420"/>
    </ligand>
</feature>
<feature type="binding site" evidence="13">
    <location>
        <begin position="42"/>
        <end position="47"/>
    </location>
    <ligand>
        <name>substrate</name>
    </ligand>
</feature>
<dbReference type="InterPro" id="IPR010976">
    <property type="entry name" value="B-phosphoglucomutase_hydrolase"/>
</dbReference>
<evidence type="ECO:0000256" key="14">
    <source>
        <dbReference type="PIRSR" id="PIRSR610972-3"/>
    </source>
</evidence>
<evidence type="ECO:0000256" key="3">
    <source>
        <dbReference type="ARBA" id="ARBA00022490"/>
    </source>
</evidence>
<dbReference type="AlphaFoldDB" id="A0A222WSB3"/>
<dbReference type="STRING" id="172713.GCA_001705305_05323"/>
<evidence type="ECO:0000256" key="11">
    <source>
        <dbReference type="ARBA" id="ARBA00044991"/>
    </source>
</evidence>
<dbReference type="NCBIfam" id="TIGR02009">
    <property type="entry name" value="PGMB-YQAB-SF"/>
    <property type="match status" value="1"/>
</dbReference>
<evidence type="ECO:0000256" key="7">
    <source>
        <dbReference type="ARBA" id="ARBA00023235"/>
    </source>
</evidence>
<keyword evidence="17" id="KW-1185">Reference proteome</keyword>
<feature type="binding site" evidence="14">
    <location>
        <position position="169"/>
    </location>
    <ligand>
        <name>Mg(2+)</name>
        <dbReference type="ChEBI" id="CHEBI:18420"/>
    </ligand>
</feature>
<dbReference type="NCBIfam" id="TIGR01990">
    <property type="entry name" value="bPGM"/>
    <property type="match status" value="1"/>
</dbReference>
<evidence type="ECO:0000256" key="15">
    <source>
        <dbReference type="PIRSR" id="PIRSR610972-4"/>
    </source>
</evidence>
<dbReference type="SFLD" id="SFLDS00003">
    <property type="entry name" value="Haloacid_Dehalogenase"/>
    <property type="match status" value="1"/>
</dbReference>
<evidence type="ECO:0000256" key="9">
    <source>
        <dbReference type="ARBA" id="ARBA00044926"/>
    </source>
</evidence>
<dbReference type="Pfam" id="PF00702">
    <property type="entry name" value="Hydrolase"/>
    <property type="match status" value="1"/>
</dbReference>
<evidence type="ECO:0000256" key="1">
    <source>
        <dbReference type="ARBA" id="ARBA00004496"/>
    </source>
</evidence>
<dbReference type="GO" id="GO:0005975">
    <property type="term" value="P:carbohydrate metabolic process"/>
    <property type="evidence" value="ECO:0007669"/>
    <property type="project" value="InterPro"/>
</dbReference>
<keyword evidence="7" id="KW-0413">Isomerase</keyword>
<evidence type="ECO:0000256" key="10">
    <source>
        <dbReference type="ARBA" id="ARBA00044968"/>
    </source>
</evidence>
<comment type="similarity">
    <text evidence="2">Belongs to the HAD-like hydrolase superfamily. CbbY/CbbZ/Gph/YieH family.</text>
</comment>
<proteinExistence type="inferred from homology"/>